<feature type="compositionally biased region" description="Basic and acidic residues" evidence="4">
    <location>
        <begin position="336"/>
        <end position="347"/>
    </location>
</feature>
<evidence type="ECO:0000259" key="5">
    <source>
        <dbReference type="PROSITE" id="PS51210"/>
    </source>
</evidence>
<dbReference type="InterPro" id="IPR016035">
    <property type="entry name" value="Acyl_Trfase/lysoPLipase"/>
</dbReference>
<dbReference type="Pfam" id="PF01735">
    <property type="entry name" value="PLA2_B"/>
    <property type="match status" value="1"/>
</dbReference>
<keyword evidence="1 3" id="KW-0378">Hydrolase</keyword>
<evidence type="ECO:0000256" key="3">
    <source>
        <dbReference type="PROSITE-ProRule" id="PRU00555"/>
    </source>
</evidence>
<dbReference type="SUPFAM" id="SSF52151">
    <property type="entry name" value="FabD/lysophospholipase-like"/>
    <property type="match status" value="2"/>
</dbReference>
<evidence type="ECO:0000256" key="4">
    <source>
        <dbReference type="SAM" id="MobiDB-lite"/>
    </source>
</evidence>
<dbReference type="GO" id="GO:0005544">
    <property type="term" value="F:calcium-dependent phospholipid binding"/>
    <property type="evidence" value="ECO:0007669"/>
    <property type="project" value="TreeGrafter"/>
</dbReference>
<feature type="compositionally biased region" description="Acidic residues" evidence="4">
    <location>
        <begin position="311"/>
        <end position="329"/>
    </location>
</feature>
<feature type="domain" description="PLA2c" evidence="5">
    <location>
        <begin position="1"/>
        <end position="662"/>
    </location>
</feature>
<protein>
    <submittedName>
        <fullName evidence="6">Cytosolic phospholipase A2</fullName>
    </submittedName>
</protein>
<dbReference type="AlphaFoldDB" id="A0A6F9DP03"/>
<dbReference type="EMBL" id="LR789059">
    <property type="protein sequence ID" value="CAB3264921.1"/>
    <property type="molecule type" value="mRNA"/>
</dbReference>
<dbReference type="PANTHER" id="PTHR10728">
    <property type="entry name" value="CYTOSOLIC PHOSPHOLIPASE A2"/>
    <property type="match status" value="1"/>
</dbReference>
<sequence length="662" mass="74551">MDSPDFRLGVGLHKGEKDFRKLRIPKVYENLRKILKPEEAPTKIEETPIISLCSSGGGYRSMVGTMGAIEALQDAGIKDCLTYVCGLSGSAWYLTTAYGTESVSPPHLKLFHESLKQKMTISVYRKLIDPWHFAEYWKYIKTKRRYSQPTSLVDLCGFTIGLVILGKGNMEKTLSDLGNYVKDASVPFPIFVSLHVKNTILSSGFHAFMECSPFEVSFPSFGIGLKPGDVGSIFNGGALVRKCPEFPLHLHQGITGAALALLFAATPGFGEVEDDFIDFMDRLRLDRKASVVEIENSGEEIDLASDASGDTSDDEYDDDVLEPADDDSADLSFFPDDEKTKTPEEIRSENEVIINKLKTPKPKTPKQNSGEGGSFFSRAVNFVRSRFVGPAPNPESLVGRVRNSFGFNLLRNTAMKEDRDSYVGRTGKMFNFTYNLPNLPNLSMNPHGVSGTTFERMKCQDKRKRLVRKMSVNKKVISLVDAACHNNVAADIPMRPQRGTNVLIVTDFSEWASDDLMQPVTLLSAAANAWKEGLKFPLFDFKTILQLPPTECIVLEDENDDECPIVIWFTLCNKKFKEQQNYKPRSEAYKNMEDFNKFIVYGEKTAYSTMNLSFNPLDFERLRELMYFNVMSNMEVIKSAIARATERKRRVLKRNSEKKNNE</sequence>
<accession>A0A6F9DP03</accession>
<dbReference type="PROSITE" id="PS51210">
    <property type="entry name" value="PLA2C"/>
    <property type="match status" value="1"/>
</dbReference>
<dbReference type="GO" id="GO:0005509">
    <property type="term" value="F:calcium ion binding"/>
    <property type="evidence" value="ECO:0007669"/>
    <property type="project" value="TreeGrafter"/>
</dbReference>
<dbReference type="GO" id="GO:0005829">
    <property type="term" value="C:cytosol"/>
    <property type="evidence" value="ECO:0007669"/>
    <property type="project" value="TreeGrafter"/>
</dbReference>
<reference evidence="6" key="1">
    <citation type="submission" date="2020-04" db="EMBL/GenBank/DDBJ databases">
        <authorList>
            <person name="Neveu A P."/>
        </authorList>
    </citation>
    <scope>NUCLEOTIDE SEQUENCE</scope>
    <source>
        <tissue evidence="6">Whole embryo</tissue>
    </source>
</reference>
<keyword evidence="2 3" id="KW-0443">Lipid metabolism</keyword>
<gene>
    <name evidence="6" type="primary">Pla2g4c-002</name>
</gene>
<dbReference type="SMART" id="SM00022">
    <property type="entry name" value="PLAc"/>
    <property type="match status" value="1"/>
</dbReference>
<dbReference type="GO" id="GO:0047498">
    <property type="term" value="F:calcium-dependent phospholipase A2 activity"/>
    <property type="evidence" value="ECO:0007669"/>
    <property type="project" value="TreeGrafter"/>
</dbReference>
<dbReference type="InterPro" id="IPR002642">
    <property type="entry name" value="LysoPLipase_cat_dom"/>
</dbReference>
<evidence type="ECO:0000256" key="1">
    <source>
        <dbReference type="ARBA" id="ARBA00022801"/>
    </source>
</evidence>
<dbReference type="PANTHER" id="PTHR10728:SF40">
    <property type="entry name" value="PATATIN FAMILY PROTEIN"/>
    <property type="match status" value="1"/>
</dbReference>
<evidence type="ECO:0000256" key="2">
    <source>
        <dbReference type="ARBA" id="ARBA00023098"/>
    </source>
</evidence>
<organism evidence="6">
    <name type="scientific">Phallusia mammillata</name>
    <dbReference type="NCBI Taxonomy" id="59560"/>
    <lineage>
        <taxon>Eukaryota</taxon>
        <taxon>Metazoa</taxon>
        <taxon>Chordata</taxon>
        <taxon>Tunicata</taxon>
        <taxon>Ascidiacea</taxon>
        <taxon>Phlebobranchia</taxon>
        <taxon>Ascidiidae</taxon>
        <taxon>Phallusia</taxon>
    </lineage>
</organism>
<dbReference type="Gene3D" id="3.40.1090.10">
    <property type="entry name" value="Cytosolic phospholipase A2 catalytic domain"/>
    <property type="match status" value="1"/>
</dbReference>
<name>A0A6F9DP03_9ASCI</name>
<evidence type="ECO:0000313" key="6">
    <source>
        <dbReference type="EMBL" id="CAB3264921.1"/>
    </source>
</evidence>
<dbReference type="GO" id="GO:0046475">
    <property type="term" value="P:glycerophospholipid catabolic process"/>
    <property type="evidence" value="ECO:0007669"/>
    <property type="project" value="TreeGrafter"/>
</dbReference>
<feature type="region of interest" description="Disordered" evidence="4">
    <location>
        <begin position="299"/>
        <end position="347"/>
    </location>
</feature>
<proteinExistence type="evidence at transcript level"/>
<keyword evidence="3" id="KW-0442">Lipid degradation</keyword>